<name>A0ABM1LUM1_PRUMU</name>
<keyword evidence="1" id="KW-1185">Reference proteome</keyword>
<protein>
    <submittedName>
        <fullName evidence="2">Uncharacterized protein LOC103338605</fullName>
    </submittedName>
</protein>
<sequence length="184" mass="20999">MQASGFGIVKTETSGIPEFGLEEILEFAVPEPGRSYLNRLTSPNSIYSRKSKYQTTRDLRLCSEKLYQLYGIHISATGDDKTWNRAYKRLVKGLPDIMQVADVVVEHKNDIFNLQTFLSLPLNPAASQKILPIFVQIVNWGIKQVIIERRAGDETSLYKEAKRTFGRKIKVVLKDSEKMEKYLA</sequence>
<accession>A0ABM1LUM1</accession>
<organism evidence="1 2">
    <name type="scientific">Prunus mume</name>
    <name type="common">Japanese apricot</name>
    <name type="synonym">Armeniaca mume</name>
    <dbReference type="NCBI Taxonomy" id="102107"/>
    <lineage>
        <taxon>Eukaryota</taxon>
        <taxon>Viridiplantae</taxon>
        <taxon>Streptophyta</taxon>
        <taxon>Embryophyta</taxon>
        <taxon>Tracheophyta</taxon>
        <taxon>Spermatophyta</taxon>
        <taxon>Magnoliopsida</taxon>
        <taxon>eudicotyledons</taxon>
        <taxon>Gunneridae</taxon>
        <taxon>Pentapetalae</taxon>
        <taxon>rosids</taxon>
        <taxon>fabids</taxon>
        <taxon>Rosales</taxon>
        <taxon>Rosaceae</taxon>
        <taxon>Amygdaloideae</taxon>
        <taxon>Amygdaleae</taxon>
        <taxon>Prunus</taxon>
    </lineage>
</organism>
<dbReference type="GeneID" id="103338605"/>
<reference evidence="2" key="2">
    <citation type="submission" date="2025-08" db="UniProtKB">
        <authorList>
            <consortium name="RefSeq"/>
        </authorList>
    </citation>
    <scope>IDENTIFICATION</scope>
</reference>
<dbReference type="RefSeq" id="XP_016651098.1">
    <property type="nucleotide sequence ID" value="XM_016795612.1"/>
</dbReference>
<evidence type="ECO:0000313" key="2">
    <source>
        <dbReference type="RefSeq" id="XP_016651098.1"/>
    </source>
</evidence>
<dbReference type="Proteomes" id="UP000694861">
    <property type="component" value="Linkage group LG7"/>
</dbReference>
<evidence type="ECO:0000313" key="1">
    <source>
        <dbReference type="Proteomes" id="UP000694861"/>
    </source>
</evidence>
<reference evidence="1" key="1">
    <citation type="journal article" date="2012" name="Nat. Commun.">
        <title>The genome of Prunus mume.</title>
        <authorList>
            <person name="Zhang Q."/>
            <person name="Chen W."/>
            <person name="Sun L."/>
            <person name="Zhao F."/>
            <person name="Huang B."/>
            <person name="Yang W."/>
            <person name="Tao Y."/>
            <person name="Wang J."/>
            <person name="Yuan Z."/>
            <person name="Fan G."/>
            <person name="Xing Z."/>
            <person name="Han C."/>
            <person name="Pan H."/>
            <person name="Zhong X."/>
            <person name="Shi W."/>
            <person name="Liang X."/>
            <person name="Du D."/>
            <person name="Sun F."/>
            <person name="Xu Z."/>
            <person name="Hao R."/>
            <person name="Lv T."/>
            <person name="Lv Y."/>
            <person name="Zheng Z."/>
            <person name="Sun M."/>
            <person name="Luo L."/>
            <person name="Cai M."/>
            <person name="Gao Y."/>
            <person name="Wang J."/>
            <person name="Yin Y."/>
            <person name="Xu X."/>
            <person name="Cheng T."/>
            <person name="Wang J."/>
        </authorList>
    </citation>
    <scope>NUCLEOTIDE SEQUENCE [LARGE SCALE GENOMIC DNA]</scope>
</reference>
<proteinExistence type="predicted"/>
<gene>
    <name evidence="2" type="primary">LOC103338605</name>
</gene>